<comment type="caution">
    <text evidence="1">The sequence shown here is derived from an EMBL/GenBank/DDBJ whole genome shotgun (WGS) entry which is preliminary data.</text>
</comment>
<evidence type="ECO:0000313" key="1">
    <source>
        <dbReference type="EMBL" id="GFN73700.1"/>
    </source>
</evidence>
<evidence type="ECO:0000313" key="2">
    <source>
        <dbReference type="Proteomes" id="UP000735302"/>
    </source>
</evidence>
<gene>
    <name evidence="1" type="ORF">PoB_000020600</name>
</gene>
<proteinExistence type="predicted"/>
<dbReference type="AlphaFoldDB" id="A0AAV3WS44"/>
<dbReference type="EMBL" id="BLXT01000021">
    <property type="protein sequence ID" value="GFN73700.1"/>
    <property type="molecule type" value="Genomic_DNA"/>
</dbReference>
<keyword evidence="2" id="KW-1185">Reference proteome</keyword>
<sequence length="103" mass="11982">MHWQWDPDRAVIDSSDASLHQLTNLLELAQRANDMKAVKTLRQKKLTCDTAQALYWTCHCLHNISLHFLNTDMSFQHSYVAPGLFQQDYIEHFAHFRLPAATI</sequence>
<dbReference type="Proteomes" id="UP000735302">
    <property type="component" value="Unassembled WGS sequence"/>
</dbReference>
<accession>A0AAV3WS44</accession>
<protein>
    <submittedName>
        <fullName evidence="1">Uncharacterized protein</fullName>
    </submittedName>
</protein>
<organism evidence="1 2">
    <name type="scientific">Plakobranchus ocellatus</name>
    <dbReference type="NCBI Taxonomy" id="259542"/>
    <lineage>
        <taxon>Eukaryota</taxon>
        <taxon>Metazoa</taxon>
        <taxon>Spiralia</taxon>
        <taxon>Lophotrochozoa</taxon>
        <taxon>Mollusca</taxon>
        <taxon>Gastropoda</taxon>
        <taxon>Heterobranchia</taxon>
        <taxon>Euthyneura</taxon>
        <taxon>Panpulmonata</taxon>
        <taxon>Sacoglossa</taxon>
        <taxon>Placobranchoidea</taxon>
        <taxon>Plakobranchidae</taxon>
        <taxon>Plakobranchus</taxon>
    </lineage>
</organism>
<reference evidence="1 2" key="1">
    <citation type="journal article" date="2021" name="Elife">
        <title>Chloroplast acquisition without the gene transfer in kleptoplastic sea slugs, Plakobranchus ocellatus.</title>
        <authorList>
            <person name="Maeda T."/>
            <person name="Takahashi S."/>
            <person name="Yoshida T."/>
            <person name="Shimamura S."/>
            <person name="Takaki Y."/>
            <person name="Nagai Y."/>
            <person name="Toyoda A."/>
            <person name="Suzuki Y."/>
            <person name="Arimoto A."/>
            <person name="Ishii H."/>
            <person name="Satoh N."/>
            <person name="Nishiyama T."/>
            <person name="Hasebe M."/>
            <person name="Maruyama T."/>
            <person name="Minagawa J."/>
            <person name="Obokata J."/>
            <person name="Shigenobu S."/>
        </authorList>
    </citation>
    <scope>NUCLEOTIDE SEQUENCE [LARGE SCALE GENOMIC DNA]</scope>
</reference>
<name>A0AAV3WS44_9GAST</name>